<keyword evidence="3" id="KW-1185">Reference proteome</keyword>
<evidence type="ECO:0000313" key="3">
    <source>
        <dbReference type="Proteomes" id="UP001500483"/>
    </source>
</evidence>
<feature type="transmembrane region" description="Helical" evidence="1">
    <location>
        <begin position="52"/>
        <end position="70"/>
    </location>
</feature>
<evidence type="ECO:0000256" key="1">
    <source>
        <dbReference type="SAM" id="Phobius"/>
    </source>
</evidence>
<name>A0ABP6RQK7_9PSEU</name>
<dbReference type="EMBL" id="BAAAYK010000038">
    <property type="protein sequence ID" value="GAA3355982.1"/>
    <property type="molecule type" value="Genomic_DNA"/>
</dbReference>
<dbReference type="Proteomes" id="UP001500483">
    <property type="component" value="Unassembled WGS sequence"/>
</dbReference>
<proteinExistence type="predicted"/>
<gene>
    <name evidence="2" type="ORF">GCM10020366_18260</name>
</gene>
<dbReference type="Pfam" id="PF25587">
    <property type="entry name" value="Rv2743c"/>
    <property type="match status" value="1"/>
</dbReference>
<evidence type="ECO:0000313" key="2">
    <source>
        <dbReference type="EMBL" id="GAA3355982.1"/>
    </source>
</evidence>
<reference evidence="3" key="1">
    <citation type="journal article" date="2019" name="Int. J. Syst. Evol. Microbiol.">
        <title>The Global Catalogue of Microorganisms (GCM) 10K type strain sequencing project: providing services to taxonomists for standard genome sequencing and annotation.</title>
        <authorList>
            <consortium name="The Broad Institute Genomics Platform"/>
            <consortium name="The Broad Institute Genome Sequencing Center for Infectious Disease"/>
            <person name="Wu L."/>
            <person name="Ma J."/>
        </authorList>
    </citation>
    <scope>NUCLEOTIDE SEQUENCE [LARGE SCALE GENOMIC DNA]</scope>
    <source>
        <strain evidence="3">JCM 9687</strain>
    </source>
</reference>
<comment type="caution">
    <text evidence="2">The sequence shown here is derived from an EMBL/GenBank/DDBJ whole genome shotgun (WGS) entry which is preliminary data.</text>
</comment>
<keyword evidence="1" id="KW-1133">Transmembrane helix</keyword>
<keyword evidence="1" id="KW-0812">Transmembrane</keyword>
<dbReference type="InterPro" id="IPR057952">
    <property type="entry name" value="Rv2743c-like"/>
</dbReference>
<accession>A0ABP6RQK7</accession>
<protein>
    <submittedName>
        <fullName evidence="2">Uncharacterized protein</fullName>
    </submittedName>
</protein>
<keyword evidence="1" id="KW-0472">Membrane</keyword>
<feature type="transmembrane region" description="Helical" evidence="1">
    <location>
        <begin position="90"/>
        <end position="108"/>
    </location>
</feature>
<dbReference type="RefSeq" id="WP_258347945.1">
    <property type="nucleotide sequence ID" value="NZ_BAAAYK010000038.1"/>
</dbReference>
<organism evidence="2 3">
    <name type="scientific">Saccharopolyspora gregorii</name>
    <dbReference type="NCBI Taxonomy" id="33914"/>
    <lineage>
        <taxon>Bacteria</taxon>
        <taxon>Bacillati</taxon>
        <taxon>Actinomycetota</taxon>
        <taxon>Actinomycetes</taxon>
        <taxon>Pseudonocardiales</taxon>
        <taxon>Pseudonocardiaceae</taxon>
        <taxon>Saccharopolyspora</taxon>
    </lineage>
</organism>
<sequence length="279" mass="29473">MPPRKNELAAWGEAALRELRGPVVGEVRRKLAQWRDPRARLLRKRKRAKQNATAGTVGTGVLGVGAYGAYAPHAFGLPVGAGALETMLDVAAFGVGGVAVAAAFGTVAEWRRYRRLLRTPLPEAAPEPVELPPNGSQAREPMRLLRDAEQSLHQALTQLGGGGFEEATDARATADRAATALREVASRLQAVEAALPHVPATEQADLRADVRRLRAELDEGVEGYRYLVAAAGRAVAASGAPEQRHAVQDATDRLAGLATALHELGWGSGTAGSADQPRT</sequence>
<dbReference type="NCBIfam" id="NF047839">
    <property type="entry name" value="PspM_Rv2743c"/>
    <property type="match status" value="1"/>
</dbReference>